<dbReference type="InterPro" id="IPR016791">
    <property type="entry name" value="Polyketide_synth_GrhN/RubW_prd"/>
</dbReference>
<evidence type="ECO:0000313" key="1">
    <source>
        <dbReference type="EMBL" id="MDG5481235.1"/>
    </source>
</evidence>
<comment type="caution">
    <text evidence="1">The sequence shown here is derived from an EMBL/GenBank/DDBJ whole genome shotgun (WGS) entry which is preliminary data.</text>
</comment>
<dbReference type="EMBL" id="JAKZMO010000001">
    <property type="protein sequence ID" value="MDG5481235.1"/>
    <property type="molecule type" value="Genomic_DNA"/>
</dbReference>
<organism evidence="1 2">
    <name type="scientific">Mycolicibacterium gadium</name>
    <name type="common">Mycobacterium gadium</name>
    <dbReference type="NCBI Taxonomy" id="1794"/>
    <lineage>
        <taxon>Bacteria</taxon>
        <taxon>Bacillati</taxon>
        <taxon>Actinomycetota</taxon>
        <taxon>Actinomycetes</taxon>
        <taxon>Mycobacteriales</taxon>
        <taxon>Mycobacteriaceae</taxon>
        <taxon>Mycolicibacterium</taxon>
    </lineage>
</organism>
<sequence>MADQEPAVAAAHPPEKMLRIVNPILRKLLGTPLAGSLRKQLMVLNFKGRKSGRQFSIPVSAHHIDGALYAIANAGWKHNFSGGADAEVLVNGTTTKMRGELISDPAAVADLAHRAAQSYGVKKAQTMMGLKFRDDRIPTVDEFAEAFARDKIVAVKFTPR</sequence>
<protein>
    <recommendedName>
        <fullName evidence="3">Nitroreductase</fullName>
    </recommendedName>
</protein>
<dbReference type="Proteomes" id="UP001154266">
    <property type="component" value="Unassembled WGS sequence"/>
</dbReference>
<evidence type="ECO:0008006" key="3">
    <source>
        <dbReference type="Google" id="ProtNLM"/>
    </source>
</evidence>
<dbReference type="Gene3D" id="2.30.110.10">
    <property type="entry name" value="Electron Transport, Fmn-binding Protein, Chain A"/>
    <property type="match status" value="1"/>
</dbReference>
<accession>A0ABT6GIL7</accession>
<dbReference type="InterPro" id="IPR012349">
    <property type="entry name" value="Split_barrel_FMN-bd"/>
</dbReference>
<name>A0ABT6GIL7_MYCGU</name>
<evidence type="ECO:0000313" key="2">
    <source>
        <dbReference type="Proteomes" id="UP001154266"/>
    </source>
</evidence>
<proteinExistence type="predicted"/>
<reference evidence="1" key="1">
    <citation type="journal article" date="2023" name="Environ. Microbiol.">
        <title>The 2-methylpropene degradation pathway in Mycobacteriaceae family strains.</title>
        <authorList>
            <person name="Helbich S."/>
            <person name="Barrantes I."/>
            <person name="Dos Anjos Borges L.G."/>
            <person name="Pieper D.H."/>
            <person name="Vainshtein Y."/>
            <person name="Sohn K."/>
            <person name="Engesser K.H."/>
        </authorList>
    </citation>
    <scope>NUCLEOTIDE SEQUENCE</scope>
    <source>
        <strain evidence="1">IBE100</strain>
    </source>
</reference>
<dbReference type="PIRSF" id="PIRSF021513">
    <property type="entry name" value="GrhN_RubW_prd"/>
    <property type="match status" value="1"/>
</dbReference>
<gene>
    <name evidence="1" type="ORF">MNO81_00300</name>
</gene>
<keyword evidence="2" id="KW-1185">Reference proteome</keyword>
<dbReference type="RefSeq" id="WP_278219334.1">
    <property type="nucleotide sequence ID" value="NZ_JAKZMO010000001.1"/>
</dbReference>